<evidence type="ECO:0000313" key="2">
    <source>
        <dbReference type="EMBL" id="RKE04777.1"/>
    </source>
</evidence>
<dbReference type="CDD" id="cd07562">
    <property type="entry name" value="Peptidase_S41_TRI"/>
    <property type="match status" value="1"/>
</dbReference>
<dbReference type="GO" id="GO:0030288">
    <property type="term" value="C:outer membrane-bounded periplasmic space"/>
    <property type="evidence" value="ECO:0007669"/>
    <property type="project" value="TreeGrafter"/>
</dbReference>
<dbReference type="Gene3D" id="3.30.750.44">
    <property type="match status" value="1"/>
</dbReference>
<dbReference type="Gene3D" id="3.90.226.10">
    <property type="entry name" value="2-enoyl-CoA Hydratase, Chain A, domain 1"/>
    <property type="match status" value="1"/>
</dbReference>
<dbReference type="InterPro" id="IPR029045">
    <property type="entry name" value="ClpP/crotonase-like_dom_sf"/>
</dbReference>
<dbReference type="Pfam" id="PF03572">
    <property type="entry name" value="Peptidase_S41"/>
    <property type="match status" value="1"/>
</dbReference>
<reference evidence="2 3" key="1">
    <citation type="submission" date="2018-09" db="EMBL/GenBank/DDBJ databases">
        <title>Genomic Encyclopedia of Archaeal and Bacterial Type Strains, Phase II (KMG-II): from individual species to whole genera.</title>
        <authorList>
            <person name="Goeker M."/>
        </authorList>
    </citation>
    <scope>NUCLEOTIDE SEQUENCE [LARGE SCALE GENOMIC DNA]</scope>
    <source>
        <strain evidence="2 3">DSM 21950</strain>
    </source>
</reference>
<dbReference type="PANTHER" id="PTHR32060">
    <property type="entry name" value="TAIL-SPECIFIC PROTEASE"/>
    <property type="match status" value="1"/>
</dbReference>
<gene>
    <name evidence="2" type="ORF">BXY64_1805</name>
</gene>
<dbReference type="GO" id="GO:0007165">
    <property type="term" value="P:signal transduction"/>
    <property type="evidence" value="ECO:0007669"/>
    <property type="project" value="TreeGrafter"/>
</dbReference>
<keyword evidence="3" id="KW-1185">Reference proteome</keyword>
<keyword evidence="2" id="KW-0378">Hydrolase</keyword>
<dbReference type="RefSeq" id="WP_120239521.1">
    <property type="nucleotide sequence ID" value="NZ_RAPQ01000008.1"/>
</dbReference>
<dbReference type="PANTHER" id="PTHR32060:SF30">
    <property type="entry name" value="CARBOXY-TERMINAL PROCESSING PROTEASE CTPA"/>
    <property type="match status" value="1"/>
</dbReference>
<dbReference type="SMART" id="SM00245">
    <property type="entry name" value="TSPc"/>
    <property type="match status" value="1"/>
</dbReference>
<dbReference type="Gene3D" id="2.30.42.10">
    <property type="match status" value="1"/>
</dbReference>
<proteinExistence type="predicted"/>
<organism evidence="2 3">
    <name type="scientific">Marinifilum flexuosum</name>
    <dbReference type="NCBI Taxonomy" id="1117708"/>
    <lineage>
        <taxon>Bacteria</taxon>
        <taxon>Pseudomonadati</taxon>
        <taxon>Bacteroidota</taxon>
        <taxon>Bacteroidia</taxon>
        <taxon>Marinilabiliales</taxon>
        <taxon>Marinifilaceae</taxon>
    </lineage>
</organism>
<keyword evidence="2" id="KW-0645">Protease</keyword>
<dbReference type="InterPro" id="IPR005151">
    <property type="entry name" value="Tail-specific_protease"/>
</dbReference>
<dbReference type="GO" id="GO:0006508">
    <property type="term" value="P:proteolysis"/>
    <property type="evidence" value="ECO:0007669"/>
    <property type="project" value="UniProtKB-KW"/>
</dbReference>
<dbReference type="SUPFAM" id="SSF50156">
    <property type="entry name" value="PDZ domain-like"/>
    <property type="match status" value="1"/>
</dbReference>
<dbReference type="Proteomes" id="UP000284531">
    <property type="component" value="Unassembled WGS sequence"/>
</dbReference>
<dbReference type="EMBL" id="RAPQ01000008">
    <property type="protein sequence ID" value="RKE04777.1"/>
    <property type="molecule type" value="Genomic_DNA"/>
</dbReference>
<evidence type="ECO:0000259" key="1">
    <source>
        <dbReference type="SMART" id="SM00245"/>
    </source>
</evidence>
<evidence type="ECO:0000313" key="3">
    <source>
        <dbReference type="Proteomes" id="UP000284531"/>
    </source>
</evidence>
<comment type="caution">
    <text evidence="2">The sequence shown here is derived from an EMBL/GenBank/DDBJ whole genome shotgun (WGS) entry which is preliminary data.</text>
</comment>
<name>A0A419XAK0_9BACT</name>
<sequence>MKRSRLLMTIIIIGLLSYLTVSYFQTQNRLWETKKLATTAKVWGFLKYYHPNIGKDPFYWDKQLFTVLSQVKEAGNREELSKVYLQLLDSLGEVPNISIADTIPADRYFNKNFNLDWISNEEVFSKELCTKLKFIEENRAQGDHYYVSSVPYVGNIQLKNEPLHNSFDWTKKEYRLLSLFKYWNIIEYFFPYKYQMDQNWDEALIEMIPKFTNCQSEKEFHLAMLELVVKINDSHAGLRTSLTKQYFGSRWIPAKFKIIDDQAIITGFYDQKLAKEDDLQIGDILTSVNGKSISKILKEKDKYIHASNASVKLRNAYKCIFNGSSDSLHIEYIRDGKSLHKTIRRYPFSKFKLEKNKDPKWKILENNIGYVNMGILERMDVSAMMDSLMNTKAIVFDVRNYPRGSMYDISNYLNEKPKEFVKFTVPNLNYPGKFTWTQSIKCGGKEGPKYKGQVVILVNEETQSHAEFTTMCLQTAPNAIVIGSQTSGADGNVSQLNIPGDFKSYMTGIGVFYPDGRETQRIGIVPDIEVKPTAEGLKAQKDEVLEKAIETIRNSLGKTIAQK</sequence>
<dbReference type="GO" id="GO:0004175">
    <property type="term" value="F:endopeptidase activity"/>
    <property type="evidence" value="ECO:0007669"/>
    <property type="project" value="TreeGrafter"/>
</dbReference>
<dbReference type="InterPro" id="IPR036034">
    <property type="entry name" value="PDZ_sf"/>
</dbReference>
<feature type="domain" description="Tail specific protease" evidence="1">
    <location>
        <begin position="336"/>
        <end position="531"/>
    </location>
</feature>
<dbReference type="AlphaFoldDB" id="A0A419XAK0"/>
<accession>A0A419XAK0</accession>
<dbReference type="SUPFAM" id="SSF52096">
    <property type="entry name" value="ClpP/crotonase"/>
    <property type="match status" value="1"/>
</dbReference>
<dbReference type="OrthoDB" id="5379939at2"/>
<protein>
    <submittedName>
        <fullName evidence="2">C-terminal processing protease CtpA/Prc</fullName>
    </submittedName>
</protein>
<dbReference type="GO" id="GO:0008236">
    <property type="term" value="F:serine-type peptidase activity"/>
    <property type="evidence" value="ECO:0007669"/>
    <property type="project" value="InterPro"/>
</dbReference>